<keyword evidence="1" id="KW-0732">Signal</keyword>
<proteinExistence type="predicted"/>
<evidence type="ECO:0000256" key="1">
    <source>
        <dbReference type="SAM" id="SignalP"/>
    </source>
</evidence>
<dbReference type="Gene3D" id="3.30.1360.180">
    <property type="match status" value="1"/>
</dbReference>
<protein>
    <submittedName>
        <fullName evidence="2">ENPP4-like protein</fullName>
    </submittedName>
</protein>
<evidence type="ECO:0000313" key="2">
    <source>
        <dbReference type="EMBL" id="WAQ96882.1"/>
    </source>
</evidence>
<name>A0ABY7DGS6_MYAAR</name>
<gene>
    <name evidence="2" type="ORF">MAR_029572</name>
</gene>
<dbReference type="EMBL" id="CP111013">
    <property type="protein sequence ID" value="WAQ96882.1"/>
    <property type="molecule type" value="Genomic_DNA"/>
</dbReference>
<accession>A0ABY7DGS6</accession>
<dbReference type="InterPro" id="IPR017850">
    <property type="entry name" value="Alkaline_phosphatase_core_sf"/>
</dbReference>
<reference evidence="2" key="1">
    <citation type="submission" date="2022-11" db="EMBL/GenBank/DDBJ databases">
        <title>Centuries of genome instability and evolution in soft-shell clam transmissible cancer (bioRxiv).</title>
        <authorList>
            <person name="Hart S.F.M."/>
            <person name="Yonemitsu M.A."/>
            <person name="Giersch R.M."/>
            <person name="Beal B.F."/>
            <person name="Arriagada G."/>
            <person name="Davis B.W."/>
            <person name="Ostrander E.A."/>
            <person name="Goff S.P."/>
            <person name="Metzger M.J."/>
        </authorList>
    </citation>
    <scope>NUCLEOTIDE SEQUENCE</scope>
    <source>
        <strain evidence="2">MELC-2E11</strain>
        <tissue evidence="2">Siphon/mantle</tissue>
    </source>
</reference>
<dbReference type="Gene3D" id="3.40.720.10">
    <property type="entry name" value="Alkaline Phosphatase, subunit A"/>
    <property type="match status" value="1"/>
</dbReference>
<dbReference type="Proteomes" id="UP001164746">
    <property type="component" value="Chromosome 2"/>
</dbReference>
<organism evidence="2 3">
    <name type="scientific">Mya arenaria</name>
    <name type="common">Soft-shell clam</name>
    <dbReference type="NCBI Taxonomy" id="6604"/>
    <lineage>
        <taxon>Eukaryota</taxon>
        <taxon>Metazoa</taxon>
        <taxon>Spiralia</taxon>
        <taxon>Lophotrochozoa</taxon>
        <taxon>Mollusca</taxon>
        <taxon>Bivalvia</taxon>
        <taxon>Autobranchia</taxon>
        <taxon>Heteroconchia</taxon>
        <taxon>Euheterodonta</taxon>
        <taxon>Imparidentia</taxon>
        <taxon>Neoheterodontei</taxon>
        <taxon>Myida</taxon>
        <taxon>Myoidea</taxon>
        <taxon>Myidae</taxon>
        <taxon>Mya</taxon>
    </lineage>
</organism>
<dbReference type="Pfam" id="PF01663">
    <property type="entry name" value="Phosphodiest"/>
    <property type="match status" value="1"/>
</dbReference>
<dbReference type="PANTHER" id="PTHR10151">
    <property type="entry name" value="ECTONUCLEOTIDE PYROPHOSPHATASE/PHOSPHODIESTERASE"/>
    <property type="match status" value="1"/>
</dbReference>
<keyword evidence="3" id="KW-1185">Reference proteome</keyword>
<dbReference type="SUPFAM" id="SSF53649">
    <property type="entry name" value="Alkaline phosphatase-like"/>
    <property type="match status" value="1"/>
</dbReference>
<dbReference type="InterPro" id="IPR002591">
    <property type="entry name" value="Phosphodiest/P_Trfase"/>
</dbReference>
<dbReference type="CDD" id="cd16018">
    <property type="entry name" value="Enpp"/>
    <property type="match status" value="1"/>
</dbReference>
<dbReference type="PANTHER" id="PTHR10151:SF120">
    <property type="entry name" value="BIS(5'-ADENOSYL)-TRIPHOSPHATASE"/>
    <property type="match status" value="1"/>
</dbReference>
<sequence>MSVHSMCLVFLNIFLCGFLHVESSNKVLVISMDGFRWDYIQKANTPNFDDFAAKGTRAKYINNTFITKTFPCHYSIATGLFEESHGIIANSMYDPVTQKHFTMSSKESFWWDGGEPLWATVQRSDLRSAVYYWPGSEAEIRGLRPNIYFPYNESVNFYSRVDTVVQWLANDSYNIDFAMLYFHEPDHTGHMYGPDSTEVLTKVEEMDAILGYIVESFTNASLWANVNVLVTSDHGMTEISHDKTIDLLAYVDNAAMEQVPSMGPVANIRVADGMLEEVIANLSSAPHLKVYRREEVPEFWYYKNNERILDIVAVADEHWSIIMNASAYTYNGKGGHGYDNRLMSMKPIFYARGPDIRSGYETRPFNSVDIYPTVCRLLGARPAPNNGTIEHTSDFVTLPVSQAASVRSQTVLSVSLIYVSMAIFCVQEVLRI</sequence>
<feature type="signal peptide" evidence="1">
    <location>
        <begin position="1"/>
        <end position="23"/>
    </location>
</feature>
<evidence type="ECO:0000313" key="3">
    <source>
        <dbReference type="Proteomes" id="UP001164746"/>
    </source>
</evidence>
<feature type="chain" id="PRO_5047234173" evidence="1">
    <location>
        <begin position="24"/>
        <end position="432"/>
    </location>
</feature>